<reference evidence="1" key="2">
    <citation type="journal article" date="2015" name="Data Brief">
        <title>Shoot transcriptome of the giant reed, Arundo donax.</title>
        <authorList>
            <person name="Barrero R.A."/>
            <person name="Guerrero F.D."/>
            <person name="Moolhuijzen P."/>
            <person name="Goolsby J.A."/>
            <person name="Tidwell J."/>
            <person name="Bellgard S.E."/>
            <person name="Bellgard M.I."/>
        </authorList>
    </citation>
    <scope>NUCLEOTIDE SEQUENCE</scope>
    <source>
        <tissue evidence="1">Shoot tissue taken approximately 20 cm above the soil surface</tissue>
    </source>
</reference>
<reference evidence="1" key="1">
    <citation type="submission" date="2014-09" db="EMBL/GenBank/DDBJ databases">
        <authorList>
            <person name="Magalhaes I.L.F."/>
            <person name="Oliveira U."/>
            <person name="Santos F.R."/>
            <person name="Vidigal T.H.D.A."/>
            <person name="Brescovit A.D."/>
            <person name="Santos A.J."/>
        </authorList>
    </citation>
    <scope>NUCLEOTIDE SEQUENCE</scope>
    <source>
        <tissue evidence="1">Shoot tissue taken approximately 20 cm above the soil surface</tissue>
    </source>
</reference>
<accession>A0A0A9DNP5</accession>
<name>A0A0A9DNP5_ARUDO</name>
<dbReference type="EMBL" id="GBRH01209582">
    <property type="protein sequence ID" value="JAD88313.1"/>
    <property type="molecule type" value="Transcribed_RNA"/>
</dbReference>
<evidence type="ECO:0000313" key="1">
    <source>
        <dbReference type="EMBL" id="JAD88313.1"/>
    </source>
</evidence>
<sequence>MHTEVKIFPLTESYICLKSLYLPIPSKPMRCFAIRNGKI</sequence>
<proteinExistence type="predicted"/>
<protein>
    <submittedName>
        <fullName evidence="1">Uncharacterized protein</fullName>
    </submittedName>
</protein>
<dbReference type="AlphaFoldDB" id="A0A0A9DNP5"/>
<organism evidence="1">
    <name type="scientific">Arundo donax</name>
    <name type="common">Giant reed</name>
    <name type="synonym">Donax arundinaceus</name>
    <dbReference type="NCBI Taxonomy" id="35708"/>
    <lineage>
        <taxon>Eukaryota</taxon>
        <taxon>Viridiplantae</taxon>
        <taxon>Streptophyta</taxon>
        <taxon>Embryophyta</taxon>
        <taxon>Tracheophyta</taxon>
        <taxon>Spermatophyta</taxon>
        <taxon>Magnoliopsida</taxon>
        <taxon>Liliopsida</taxon>
        <taxon>Poales</taxon>
        <taxon>Poaceae</taxon>
        <taxon>PACMAD clade</taxon>
        <taxon>Arundinoideae</taxon>
        <taxon>Arundineae</taxon>
        <taxon>Arundo</taxon>
    </lineage>
</organism>